<organism evidence="1">
    <name type="scientific">Hexamita inflata</name>
    <dbReference type="NCBI Taxonomy" id="28002"/>
    <lineage>
        <taxon>Eukaryota</taxon>
        <taxon>Metamonada</taxon>
        <taxon>Diplomonadida</taxon>
        <taxon>Hexamitidae</taxon>
        <taxon>Hexamitinae</taxon>
        <taxon>Hexamita</taxon>
    </lineage>
</organism>
<evidence type="ECO:0000313" key="2">
    <source>
        <dbReference type="EMBL" id="CAL6106875.1"/>
    </source>
</evidence>
<dbReference type="AlphaFoldDB" id="A0AA86NSN1"/>
<dbReference type="EMBL" id="CATOUU010000316">
    <property type="protein sequence ID" value="CAI9924588.1"/>
    <property type="molecule type" value="Genomic_DNA"/>
</dbReference>
<sequence>MFKYCQDFEGVTLSLTSGEKAYTYDVLKFDSVAYKKVSVNGFNQEKKCKEIFSFPHVFDISTLILQNCVIDLCKLEGNFGEIEIRKCQISGSVTEKLFADHLSVSLCNTHVIKFSQLFNSRVKKIDLYFSSVTQNIDLHGANQMFGRLGTLQFSSNSDVDLSDLEGYWDFVNFCACKFRNKVICNTFGGKLLNIERCKTEGFIDLFQDFQASQLELSFQGNEPNQIFDFNQNFRFAKNISLTLRNYQIDLSLVTGSFTLLQFDGCTIGGTVCKQLVVDQLNLYYSTITAAQISQFSCRYLILDDYNRDSLEDLPQQLQKLYIYGPSLNLSSKRYPRLTEIEFYESHIGSLSLFNVPNIQKLELNECKATKSTALIQKVIKQKKKNNKSLVELKKQHLLIKVQNQEQKRTCEAMKTDLAELIYYDINLITIGRE</sequence>
<comment type="caution">
    <text evidence="1">The sequence shown here is derived from an EMBL/GenBank/DDBJ whole genome shotgun (WGS) entry which is preliminary data.</text>
</comment>
<reference evidence="1" key="1">
    <citation type="submission" date="2023-06" db="EMBL/GenBank/DDBJ databases">
        <authorList>
            <person name="Kurt Z."/>
        </authorList>
    </citation>
    <scope>NUCLEOTIDE SEQUENCE</scope>
</reference>
<reference evidence="2 3" key="2">
    <citation type="submission" date="2024-07" db="EMBL/GenBank/DDBJ databases">
        <authorList>
            <person name="Akdeniz Z."/>
        </authorList>
    </citation>
    <scope>NUCLEOTIDE SEQUENCE [LARGE SCALE GENOMIC DNA]</scope>
</reference>
<protein>
    <submittedName>
        <fullName evidence="2">Hypothetical_protein</fullName>
    </submittedName>
</protein>
<dbReference type="EMBL" id="CAXDID020000619">
    <property type="protein sequence ID" value="CAL6106875.1"/>
    <property type="molecule type" value="Genomic_DNA"/>
</dbReference>
<name>A0AA86NSN1_9EUKA</name>
<keyword evidence="3" id="KW-1185">Reference proteome</keyword>
<gene>
    <name evidence="1" type="ORF">HINF_LOCUS12233</name>
    <name evidence="2" type="ORF">HINF_LOCUS74038</name>
</gene>
<evidence type="ECO:0000313" key="3">
    <source>
        <dbReference type="Proteomes" id="UP001642409"/>
    </source>
</evidence>
<accession>A0AA86NSN1</accession>
<proteinExistence type="predicted"/>
<dbReference type="Proteomes" id="UP001642409">
    <property type="component" value="Unassembled WGS sequence"/>
</dbReference>
<evidence type="ECO:0000313" key="1">
    <source>
        <dbReference type="EMBL" id="CAI9924588.1"/>
    </source>
</evidence>